<dbReference type="SUPFAM" id="SSF53474">
    <property type="entry name" value="alpha/beta-Hydrolases"/>
    <property type="match status" value="1"/>
</dbReference>
<dbReference type="Proteomes" id="UP001165135">
    <property type="component" value="Unassembled WGS sequence"/>
</dbReference>
<protein>
    <submittedName>
        <fullName evidence="3">Alpha/beta hydrolase</fullName>
    </submittedName>
</protein>
<evidence type="ECO:0000256" key="1">
    <source>
        <dbReference type="ARBA" id="ARBA00022801"/>
    </source>
</evidence>
<dbReference type="InterPro" id="IPR029058">
    <property type="entry name" value="AB_hydrolase_fold"/>
</dbReference>
<organism evidence="3 4">
    <name type="scientific">Actinoallomurus iriomotensis</name>
    <dbReference type="NCBI Taxonomy" id="478107"/>
    <lineage>
        <taxon>Bacteria</taxon>
        <taxon>Bacillati</taxon>
        <taxon>Actinomycetota</taxon>
        <taxon>Actinomycetes</taxon>
        <taxon>Streptosporangiales</taxon>
        <taxon>Thermomonosporaceae</taxon>
        <taxon>Actinoallomurus</taxon>
    </lineage>
</organism>
<dbReference type="Gene3D" id="3.40.50.1820">
    <property type="entry name" value="alpha/beta hydrolase"/>
    <property type="match status" value="1"/>
</dbReference>
<dbReference type="EMBL" id="BSTJ01000007">
    <property type="protein sequence ID" value="GLY77287.1"/>
    <property type="molecule type" value="Genomic_DNA"/>
</dbReference>
<dbReference type="GO" id="GO:0016020">
    <property type="term" value="C:membrane"/>
    <property type="evidence" value="ECO:0007669"/>
    <property type="project" value="TreeGrafter"/>
</dbReference>
<dbReference type="PANTHER" id="PTHR43798:SF31">
    <property type="entry name" value="AB HYDROLASE SUPERFAMILY PROTEIN YCLE"/>
    <property type="match status" value="1"/>
</dbReference>
<evidence type="ECO:0000259" key="2">
    <source>
        <dbReference type="Pfam" id="PF12697"/>
    </source>
</evidence>
<evidence type="ECO:0000313" key="4">
    <source>
        <dbReference type="Proteomes" id="UP001165135"/>
    </source>
</evidence>
<reference evidence="3" key="1">
    <citation type="submission" date="2023-03" db="EMBL/GenBank/DDBJ databases">
        <title>Actinoallomurus iriomotensis NBRC 103681.</title>
        <authorList>
            <person name="Ichikawa N."/>
            <person name="Sato H."/>
            <person name="Tonouchi N."/>
        </authorList>
    </citation>
    <scope>NUCLEOTIDE SEQUENCE</scope>
    <source>
        <strain evidence="3">NBRC 103681</strain>
    </source>
</reference>
<dbReference type="InterPro" id="IPR050266">
    <property type="entry name" value="AB_hydrolase_sf"/>
</dbReference>
<dbReference type="AlphaFoldDB" id="A0A9W6VS96"/>
<dbReference type="InterPro" id="IPR000073">
    <property type="entry name" value="AB_hydrolase_1"/>
</dbReference>
<dbReference type="PANTHER" id="PTHR43798">
    <property type="entry name" value="MONOACYLGLYCEROL LIPASE"/>
    <property type="match status" value="1"/>
</dbReference>
<keyword evidence="1 3" id="KW-0378">Hydrolase</keyword>
<sequence>MPVSIPAVGRARIYGELCVPEGAGGRARTVQLLVHGGTYDHNYFDWPQDPGRYSYVDKALKAGYPTFNVDRLGDGESSRPPGVSDTFENGAEAMHQVIAKLRDGGVGGRPFSRVVWVGHSMGSLTAWFEAHKYHDVDAFVLTGALHNVNLTFATKLANLLGPAIVDDKFRGKILDPGYLTSLPGTRGDTFYYRPGVDQAVIDEDERLKQTISVPELAQITAVELPPLVTLTRSITVPTLLVMGDHDGAFCGPPVGHDCTPASILAAEKPYYRPEARLRVVVARNSGHDLQLHRSAPEADAAITQWLDGLS</sequence>
<dbReference type="GO" id="GO:0016787">
    <property type="term" value="F:hydrolase activity"/>
    <property type="evidence" value="ECO:0007669"/>
    <property type="project" value="UniProtKB-KW"/>
</dbReference>
<name>A0A9W6VS96_9ACTN</name>
<comment type="caution">
    <text evidence="3">The sequence shown here is derived from an EMBL/GenBank/DDBJ whole genome shotgun (WGS) entry which is preliminary data.</text>
</comment>
<proteinExistence type="predicted"/>
<accession>A0A9W6VS96</accession>
<feature type="domain" description="AB hydrolase-1" evidence="2">
    <location>
        <begin position="32"/>
        <end position="293"/>
    </location>
</feature>
<evidence type="ECO:0000313" key="3">
    <source>
        <dbReference type="EMBL" id="GLY77287.1"/>
    </source>
</evidence>
<gene>
    <name evidence="3" type="ORF">Airi01_055540</name>
</gene>
<dbReference type="Pfam" id="PF12697">
    <property type="entry name" value="Abhydrolase_6"/>
    <property type="match status" value="1"/>
</dbReference>